<keyword evidence="3" id="KW-1185">Reference proteome</keyword>
<dbReference type="RefSeq" id="XP_001301592.1">
    <property type="nucleotide sequence ID" value="XM_001301591.1"/>
</dbReference>
<evidence type="ECO:0000313" key="2">
    <source>
        <dbReference type="EMBL" id="EAX88662.1"/>
    </source>
</evidence>
<reference evidence="2" key="1">
    <citation type="submission" date="2006-10" db="EMBL/GenBank/DDBJ databases">
        <authorList>
            <person name="Amadeo P."/>
            <person name="Zhao Q."/>
            <person name="Wortman J."/>
            <person name="Fraser-Liggett C."/>
            <person name="Carlton J."/>
        </authorList>
    </citation>
    <scope>NUCLEOTIDE SEQUENCE</scope>
    <source>
        <strain evidence="2">G3</strain>
    </source>
</reference>
<evidence type="ECO:0000256" key="1">
    <source>
        <dbReference type="SAM" id="Coils"/>
    </source>
</evidence>
<keyword evidence="1" id="KW-0175">Coiled coil</keyword>
<feature type="coiled-coil region" evidence="1">
    <location>
        <begin position="552"/>
        <end position="586"/>
    </location>
</feature>
<dbReference type="SMR" id="A2G2G2"/>
<dbReference type="InParanoid" id="A2G2G2"/>
<dbReference type="KEGG" id="tva:4746323"/>
<organism evidence="2 3">
    <name type="scientific">Trichomonas vaginalis (strain ATCC PRA-98 / G3)</name>
    <dbReference type="NCBI Taxonomy" id="412133"/>
    <lineage>
        <taxon>Eukaryota</taxon>
        <taxon>Metamonada</taxon>
        <taxon>Parabasalia</taxon>
        <taxon>Trichomonadida</taxon>
        <taxon>Trichomonadidae</taxon>
        <taxon>Trichomonas</taxon>
    </lineage>
</organism>
<dbReference type="STRING" id="5722.A2G2G2"/>
<feature type="coiled-coil region" evidence="1">
    <location>
        <begin position="225"/>
        <end position="269"/>
    </location>
</feature>
<feature type="coiled-coil region" evidence="1">
    <location>
        <begin position="127"/>
        <end position="175"/>
    </location>
</feature>
<accession>A2G2G2</accession>
<dbReference type="EMBL" id="DS114283">
    <property type="protein sequence ID" value="EAX88662.1"/>
    <property type="molecule type" value="Genomic_DNA"/>
</dbReference>
<evidence type="ECO:0000313" key="3">
    <source>
        <dbReference type="Proteomes" id="UP000001542"/>
    </source>
</evidence>
<reference evidence="2" key="2">
    <citation type="journal article" date="2007" name="Science">
        <title>Draft genome sequence of the sexually transmitted pathogen Trichomonas vaginalis.</title>
        <authorList>
            <person name="Carlton J.M."/>
            <person name="Hirt R.P."/>
            <person name="Silva J.C."/>
            <person name="Delcher A.L."/>
            <person name="Schatz M."/>
            <person name="Zhao Q."/>
            <person name="Wortman J.R."/>
            <person name="Bidwell S.L."/>
            <person name="Alsmark U.C.M."/>
            <person name="Besteiro S."/>
            <person name="Sicheritz-Ponten T."/>
            <person name="Noel C.J."/>
            <person name="Dacks J.B."/>
            <person name="Foster P.G."/>
            <person name="Simillion C."/>
            <person name="Van de Peer Y."/>
            <person name="Miranda-Saavedra D."/>
            <person name="Barton G.J."/>
            <person name="Westrop G.D."/>
            <person name="Mueller S."/>
            <person name="Dessi D."/>
            <person name="Fiori P.L."/>
            <person name="Ren Q."/>
            <person name="Paulsen I."/>
            <person name="Zhang H."/>
            <person name="Bastida-Corcuera F.D."/>
            <person name="Simoes-Barbosa A."/>
            <person name="Brown M.T."/>
            <person name="Hayes R.D."/>
            <person name="Mukherjee M."/>
            <person name="Okumura C.Y."/>
            <person name="Schneider R."/>
            <person name="Smith A.J."/>
            <person name="Vanacova S."/>
            <person name="Villalvazo M."/>
            <person name="Haas B.J."/>
            <person name="Pertea M."/>
            <person name="Feldblyum T.V."/>
            <person name="Utterback T.R."/>
            <person name="Shu C.L."/>
            <person name="Osoegawa K."/>
            <person name="de Jong P.J."/>
            <person name="Hrdy I."/>
            <person name="Horvathova L."/>
            <person name="Zubacova Z."/>
            <person name="Dolezal P."/>
            <person name="Malik S.B."/>
            <person name="Logsdon J.M. Jr."/>
            <person name="Henze K."/>
            <person name="Gupta A."/>
            <person name="Wang C.C."/>
            <person name="Dunne R.L."/>
            <person name="Upcroft J.A."/>
            <person name="Upcroft P."/>
            <person name="White O."/>
            <person name="Salzberg S.L."/>
            <person name="Tang P."/>
            <person name="Chiu C.-H."/>
            <person name="Lee Y.-S."/>
            <person name="Embley T.M."/>
            <person name="Coombs G.H."/>
            <person name="Mottram J.C."/>
            <person name="Tachezy J."/>
            <person name="Fraser-Liggett C.M."/>
            <person name="Johnson P.J."/>
        </authorList>
    </citation>
    <scope>NUCLEOTIDE SEQUENCE [LARGE SCALE GENOMIC DNA]</scope>
    <source>
        <strain evidence="2">G3</strain>
    </source>
</reference>
<dbReference type="VEuPathDB" id="TrichDB:TVAG_459770"/>
<dbReference type="AlphaFoldDB" id="A2G2G2"/>
<gene>
    <name evidence="2" type="ORF">TVAG_459770</name>
</gene>
<dbReference type="VEuPathDB" id="TrichDB:TVAGG3_0930470"/>
<dbReference type="Proteomes" id="UP000001542">
    <property type="component" value="Unassembled WGS sequence"/>
</dbReference>
<sequence length="651" mass="75933">MRKGNTEQKRNDLWKAMLKLMSLTSDPENDEIDGAVQELFVDDPPFWLNNHIVFGSLVAAFDKDIEIKVMKLKSLQKRVEHQIKVKNADEIRKQNVLSEIQKIESDLATESTDQSADTFSTNVDSQIQEYDRLCREKRQDLQALEEECDQLEKYYDEVEQELTKQKNVRDIYQQHLLDCSKIIRDFRKQNEKIRLFLQTIISHRNALHQTQKDLIITGDKLIKARADNEKTIKKLEDKYGEHQQLVQKLEETEIKIKQAEQQQEMTLTKMIEAVKTSEQAKAEVSKQSAVNLKLSNEIQRIRNLTREKSQQLSRNLDEHCKGIERGYANALSEITTKIKEIETENKETVQDRAVVQRRLDLATQENQKLVDKKGDNGFQEFLNEMRRLKDDSEEVILKIDEMKVNSNKFADGISSVKTKIVQISRDCRDELQLLEERGKNLEEEVKVAIEQRDEVITTNERISAENRELRKQIVQAHSQSKIDMENAMNDKEEEIDEMKKQIERAVAESSRAVENITAAAAGYKQHADKWRCQMDIINAEAAEVKSNTLQRKQSKSDEYKSLRTRAEDLSKQSEEMKFQIAETDREIALLKSEIAERDSGIRKAKRRIRGIEQVRMDFTSQIQELKRMQKGLDQKIQKYGSELYLIQAENQ</sequence>
<feature type="coiled-coil region" evidence="1">
    <location>
        <begin position="331"/>
        <end position="515"/>
    </location>
</feature>
<proteinExistence type="predicted"/>
<name>A2G2G2_TRIV3</name>
<protein>
    <submittedName>
        <fullName evidence="2">Uncharacterized protein</fullName>
    </submittedName>
</protein>